<keyword evidence="3" id="KW-1185">Reference proteome</keyword>
<dbReference type="Gramene" id="Pp3c10_6099V3.1">
    <property type="protein sequence ID" value="PAC:32901181.CDS.1"/>
    <property type="gene ID" value="Pp3c10_6099"/>
</dbReference>
<reference evidence="2" key="3">
    <citation type="submission" date="2020-12" db="UniProtKB">
        <authorList>
            <consortium name="EnsemblPlants"/>
        </authorList>
    </citation>
    <scope>IDENTIFICATION</scope>
</reference>
<evidence type="ECO:0000313" key="1">
    <source>
        <dbReference type="EMBL" id="PNR46373.1"/>
    </source>
</evidence>
<protein>
    <submittedName>
        <fullName evidence="1 2">Uncharacterized protein</fullName>
    </submittedName>
</protein>
<sequence length="75" mass="8977">MIHDQPMRREVRGRMKSRMSVCRRFMDEHCWNNHASFLLPLFRFLRSLGFEGTLLHNTPSSHLFTTFTLFHLGLL</sequence>
<evidence type="ECO:0000313" key="2">
    <source>
        <dbReference type="EnsemblPlants" id="PAC:32901181.CDS.1"/>
    </source>
</evidence>
<name>A0A2K1JXW4_PHYPA</name>
<reference evidence="1 3" key="2">
    <citation type="journal article" date="2018" name="Plant J.">
        <title>The Physcomitrella patens chromosome-scale assembly reveals moss genome structure and evolution.</title>
        <authorList>
            <person name="Lang D."/>
            <person name="Ullrich K.K."/>
            <person name="Murat F."/>
            <person name="Fuchs J."/>
            <person name="Jenkins J."/>
            <person name="Haas F.B."/>
            <person name="Piednoel M."/>
            <person name="Gundlach H."/>
            <person name="Van Bel M."/>
            <person name="Meyberg R."/>
            <person name="Vives C."/>
            <person name="Morata J."/>
            <person name="Symeonidi A."/>
            <person name="Hiss M."/>
            <person name="Muchero W."/>
            <person name="Kamisugi Y."/>
            <person name="Saleh O."/>
            <person name="Blanc G."/>
            <person name="Decker E.L."/>
            <person name="van Gessel N."/>
            <person name="Grimwood J."/>
            <person name="Hayes R.D."/>
            <person name="Graham S.W."/>
            <person name="Gunter L.E."/>
            <person name="McDaniel S.F."/>
            <person name="Hoernstein S.N.W."/>
            <person name="Larsson A."/>
            <person name="Li F.W."/>
            <person name="Perroud P.F."/>
            <person name="Phillips J."/>
            <person name="Ranjan P."/>
            <person name="Rokshar D.S."/>
            <person name="Rothfels C.J."/>
            <person name="Schneider L."/>
            <person name="Shu S."/>
            <person name="Stevenson D.W."/>
            <person name="Thummler F."/>
            <person name="Tillich M."/>
            <person name="Villarreal Aguilar J.C."/>
            <person name="Widiez T."/>
            <person name="Wong G.K."/>
            <person name="Wymore A."/>
            <person name="Zhang Y."/>
            <person name="Zimmer A.D."/>
            <person name="Quatrano R.S."/>
            <person name="Mayer K.F.X."/>
            <person name="Goodstein D."/>
            <person name="Casacuberta J.M."/>
            <person name="Vandepoele K."/>
            <person name="Reski R."/>
            <person name="Cuming A.C."/>
            <person name="Tuskan G.A."/>
            <person name="Maumus F."/>
            <person name="Salse J."/>
            <person name="Schmutz J."/>
            <person name="Rensing S.A."/>
        </authorList>
    </citation>
    <scope>NUCLEOTIDE SEQUENCE [LARGE SCALE GENOMIC DNA]</scope>
    <source>
        <strain evidence="2 3">cv. Gransden 2004</strain>
    </source>
</reference>
<organism evidence="1">
    <name type="scientific">Physcomitrium patens</name>
    <name type="common">Spreading-leaved earth moss</name>
    <name type="synonym">Physcomitrella patens</name>
    <dbReference type="NCBI Taxonomy" id="3218"/>
    <lineage>
        <taxon>Eukaryota</taxon>
        <taxon>Viridiplantae</taxon>
        <taxon>Streptophyta</taxon>
        <taxon>Embryophyta</taxon>
        <taxon>Bryophyta</taxon>
        <taxon>Bryophytina</taxon>
        <taxon>Bryopsida</taxon>
        <taxon>Funariidae</taxon>
        <taxon>Funariales</taxon>
        <taxon>Funariaceae</taxon>
        <taxon>Physcomitrium</taxon>
    </lineage>
</organism>
<reference evidence="1 3" key="1">
    <citation type="journal article" date="2008" name="Science">
        <title>The Physcomitrella genome reveals evolutionary insights into the conquest of land by plants.</title>
        <authorList>
            <person name="Rensing S."/>
            <person name="Lang D."/>
            <person name="Zimmer A."/>
            <person name="Terry A."/>
            <person name="Salamov A."/>
            <person name="Shapiro H."/>
            <person name="Nishiyama T."/>
            <person name="Perroud P.-F."/>
            <person name="Lindquist E."/>
            <person name="Kamisugi Y."/>
            <person name="Tanahashi T."/>
            <person name="Sakakibara K."/>
            <person name="Fujita T."/>
            <person name="Oishi K."/>
            <person name="Shin-I T."/>
            <person name="Kuroki Y."/>
            <person name="Toyoda A."/>
            <person name="Suzuki Y."/>
            <person name="Hashimoto A."/>
            <person name="Yamaguchi K."/>
            <person name="Sugano A."/>
            <person name="Kohara Y."/>
            <person name="Fujiyama A."/>
            <person name="Anterola A."/>
            <person name="Aoki S."/>
            <person name="Ashton N."/>
            <person name="Barbazuk W.B."/>
            <person name="Barker E."/>
            <person name="Bennetzen J."/>
            <person name="Bezanilla M."/>
            <person name="Blankenship R."/>
            <person name="Cho S.H."/>
            <person name="Dutcher S."/>
            <person name="Estelle M."/>
            <person name="Fawcett J.A."/>
            <person name="Gundlach H."/>
            <person name="Hanada K."/>
            <person name="Heyl A."/>
            <person name="Hicks K.A."/>
            <person name="Hugh J."/>
            <person name="Lohr M."/>
            <person name="Mayer K."/>
            <person name="Melkozernov A."/>
            <person name="Murata T."/>
            <person name="Nelson D."/>
            <person name="Pils B."/>
            <person name="Prigge M."/>
            <person name="Reiss B."/>
            <person name="Renner T."/>
            <person name="Rombauts S."/>
            <person name="Rushton P."/>
            <person name="Sanderfoot A."/>
            <person name="Schween G."/>
            <person name="Shiu S.-H."/>
            <person name="Stueber K."/>
            <person name="Theodoulou F.L."/>
            <person name="Tu H."/>
            <person name="Van de Peer Y."/>
            <person name="Verrier P.J."/>
            <person name="Waters E."/>
            <person name="Wood A."/>
            <person name="Yang L."/>
            <person name="Cove D."/>
            <person name="Cuming A."/>
            <person name="Hasebe M."/>
            <person name="Lucas S."/>
            <person name="Mishler D.B."/>
            <person name="Reski R."/>
            <person name="Grigoriev I."/>
            <person name="Quatrano R.S."/>
            <person name="Boore J.L."/>
        </authorList>
    </citation>
    <scope>NUCLEOTIDE SEQUENCE [LARGE SCALE GENOMIC DNA]</scope>
    <source>
        <strain evidence="2 3">cv. Gransden 2004</strain>
    </source>
</reference>
<dbReference type="EMBL" id="ABEU02000010">
    <property type="protein sequence ID" value="PNR46373.1"/>
    <property type="molecule type" value="Genomic_DNA"/>
</dbReference>
<dbReference type="Proteomes" id="UP000006727">
    <property type="component" value="Chromosome 10"/>
</dbReference>
<dbReference type="AlphaFoldDB" id="A0A2K1JXW4"/>
<dbReference type="EnsemblPlants" id="Pp3c10_6099V3.1">
    <property type="protein sequence ID" value="PAC:32901181.CDS.1"/>
    <property type="gene ID" value="Pp3c10_6099"/>
</dbReference>
<evidence type="ECO:0000313" key="3">
    <source>
        <dbReference type="Proteomes" id="UP000006727"/>
    </source>
</evidence>
<gene>
    <name evidence="1" type="ORF">PHYPA_013492</name>
</gene>
<dbReference type="InParanoid" id="A0A2K1JXW4"/>
<accession>A0A2K1JXW4</accession>
<proteinExistence type="predicted"/>